<evidence type="ECO:0000313" key="1">
    <source>
        <dbReference type="EMBL" id="BAW27024.1"/>
    </source>
</evidence>
<dbReference type="AlphaFoldDB" id="A0A1L7NNK0"/>
<sequence>MTPNVIDVDHYRSIGVTFLPTFQGGAVGVIARYDLPKLFYPSSFGEAQLRLILDKLNSNLRATYRGCGYYGSCPPGEHDSSDSNVYVLFADKEFYEDYRNGSESLVPA</sequence>
<organism evidence="1 2">
    <name type="scientific">Pseudomonas putida</name>
    <name type="common">Arthrobacter siderocapsulatus</name>
    <dbReference type="NCBI Taxonomy" id="303"/>
    <lineage>
        <taxon>Bacteria</taxon>
        <taxon>Pseudomonadati</taxon>
        <taxon>Pseudomonadota</taxon>
        <taxon>Gammaproteobacteria</taxon>
        <taxon>Pseudomonadales</taxon>
        <taxon>Pseudomonadaceae</taxon>
        <taxon>Pseudomonas</taxon>
    </lineage>
</organism>
<evidence type="ECO:0000313" key="2">
    <source>
        <dbReference type="Proteomes" id="UP000218731"/>
    </source>
</evidence>
<proteinExistence type="predicted"/>
<reference evidence="1 2" key="1">
    <citation type="submission" date="2015-11" db="EMBL/GenBank/DDBJ databases">
        <title>Complete genome sequencing of a biphenyl-degrading bacterium, Pseudomonas putida KF715 (=NBRC110667).</title>
        <authorList>
            <person name="Suenaga H."/>
            <person name="Fujihara N."/>
            <person name="Watanabe T."/>
            <person name="Hirose J."/>
            <person name="Kimura N."/>
            <person name="Yamazoe A."/>
            <person name="Hosoyama A."/>
            <person name="Shimodaira J."/>
            <person name="Furukawa K."/>
        </authorList>
    </citation>
    <scope>NUCLEOTIDE SEQUENCE [LARGE SCALE GENOMIC DNA]</scope>
    <source>
        <strain evidence="1 2">KF715</strain>
        <plasmid evidence="2">Plasmid pkf715a dna</plasmid>
    </source>
</reference>
<dbReference type="EMBL" id="AP015030">
    <property type="protein sequence ID" value="BAW27024.1"/>
    <property type="molecule type" value="Genomic_DNA"/>
</dbReference>
<gene>
    <name evidence="1" type="ORF">KF715C_pA5190</name>
</gene>
<geneLocation type="plasmid" evidence="2">
    <name>pkf715a dna</name>
</geneLocation>
<keyword evidence="1" id="KW-0614">Plasmid</keyword>
<accession>A0A1L7NNK0</accession>
<name>A0A1L7NNK0_PSEPU</name>
<dbReference type="Proteomes" id="UP000218731">
    <property type="component" value="Plasmid pKF715A"/>
</dbReference>
<protein>
    <submittedName>
        <fullName evidence="1">Uncharacterized protein</fullName>
    </submittedName>
</protein>